<protein>
    <submittedName>
        <fullName evidence="3">Uncharacterized protein</fullName>
    </submittedName>
</protein>
<dbReference type="AlphaFoldDB" id="A0AAW0QM21"/>
<proteinExistence type="predicted"/>
<evidence type="ECO:0000256" key="2">
    <source>
        <dbReference type="SAM" id="MobiDB-lite"/>
    </source>
</evidence>
<evidence type="ECO:0000256" key="1">
    <source>
        <dbReference type="SAM" id="Coils"/>
    </source>
</evidence>
<comment type="caution">
    <text evidence="3">The sequence shown here is derived from an EMBL/GenBank/DDBJ whole genome shotgun (WGS) entry which is preliminary data.</text>
</comment>
<evidence type="ECO:0000313" key="4">
    <source>
        <dbReference type="Proteomes" id="UP001392437"/>
    </source>
</evidence>
<gene>
    <name evidence="3" type="ORF">PG999_009833</name>
</gene>
<evidence type="ECO:0000313" key="3">
    <source>
        <dbReference type="EMBL" id="KAK8106474.1"/>
    </source>
</evidence>
<name>A0AAW0QM21_9PEZI</name>
<dbReference type="Proteomes" id="UP001392437">
    <property type="component" value="Unassembled WGS sequence"/>
</dbReference>
<keyword evidence="1" id="KW-0175">Coiled coil</keyword>
<sequence>MEHQPTDSESDGMSDGVQETPGYSFQAQMKATKKEFKKAIEAQLVTMEDLDALKSSLAKSKDDQAKQEAAIKKMEEKLARAKDKLTNHVRNIDTAKKAIAETEAKVNTQSRGIKLIGQKIVDIRWHLQNNAQVTGLKRVWHHLDGLYKGIPHPRSIAARLSGRRRHIPSYNTTRAGAAEIRHAPATVGPAMTCYHTCCDDGGFDTAPKRALVAVLFHV</sequence>
<accession>A0AAW0QM21</accession>
<reference evidence="3 4" key="1">
    <citation type="submission" date="2023-01" db="EMBL/GenBank/DDBJ databases">
        <title>Analysis of 21 Apiospora genomes using comparative genomics revels a genus with tremendous synthesis potential of carbohydrate active enzymes and secondary metabolites.</title>
        <authorList>
            <person name="Sorensen T."/>
        </authorList>
    </citation>
    <scope>NUCLEOTIDE SEQUENCE [LARGE SCALE GENOMIC DNA]</scope>
    <source>
        <strain evidence="3 4">CBS 117206</strain>
    </source>
</reference>
<keyword evidence="4" id="KW-1185">Reference proteome</keyword>
<feature type="coiled-coil region" evidence="1">
    <location>
        <begin position="57"/>
        <end position="105"/>
    </location>
</feature>
<organism evidence="3 4">
    <name type="scientific">Apiospora kogelbergensis</name>
    <dbReference type="NCBI Taxonomy" id="1337665"/>
    <lineage>
        <taxon>Eukaryota</taxon>
        <taxon>Fungi</taxon>
        <taxon>Dikarya</taxon>
        <taxon>Ascomycota</taxon>
        <taxon>Pezizomycotina</taxon>
        <taxon>Sordariomycetes</taxon>
        <taxon>Xylariomycetidae</taxon>
        <taxon>Amphisphaeriales</taxon>
        <taxon>Apiosporaceae</taxon>
        <taxon>Apiospora</taxon>
    </lineage>
</organism>
<dbReference type="EMBL" id="JAQQWP010000008">
    <property type="protein sequence ID" value="KAK8106474.1"/>
    <property type="molecule type" value="Genomic_DNA"/>
</dbReference>
<feature type="region of interest" description="Disordered" evidence="2">
    <location>
        <begin position="1"/>
        <end position="25"/>
    </location>
</feature>